<evidence type="ECO:0000256" key="1">
    <source>
        <dbReference type="SAM" id="MobiDB-lite"/>
    </source>
</evidence>
<dbReference type="OrthoDB" id="10559014at2759"/>
<proteinExistence type="predicted"/>
<organism evidence="2 3">
    <name type="scientific">Boletus reticuloceps</name>
    <dbReference type="NCBI Taxonomy" id="495285"/>
    <lineage>
        <taxon>Eukaryota</taxon>
        <taxon>Fungi</taxon>
        <taxon>Dikarya</taxon>
        <taxon>Basidiomycota</taxon>
        <taxon>Agaricomycotina</taxon>
        <taxon>Agaricomycetes</taxon>
        <taxon>Agaricomycetidae</taxon>
        <taxon>Boletales</taxon>
        <taxon>Boletineae</taxon>
        <taxon>Boletaceae</taxon>
        <taxon>Boletoideae</taxon>
        <taxon>Boletus</taxon>
    </lineage>
</organism>
<keyword evidence="3" id="KW-1185">Reference proteome</keyword>
<reference evidence="2" key="1">
    <citation type="submission" date="2021-03" db="EMBL/GenBank/DDBJ databases">
        <title>Evolutionary innovations through gain and loss of genes in the ectomycorrhizal Boletales.</title>
        <authorList>
            <person name="Wu G."/>
            <person name="Miyauchi S."/>
            <person name="Morin E."/>
            <person name="Yang Z.-L."/>
            <person name="Xu J."/>
            <person name="Martin F.M."/>
        </authorList>
    </citation>
    <scope>NUCLEOTIDE SEQUENCE</scope>
    <source>
        <strain evidence="2">BR01</strain>
    </source>
</reference>
<name>A0A8I3A548_9AGAM</name>
<dbReference type="Proteomes" id="UP000683000">
    <property type="component" value="Unassembled WGS sequence"/>
</dbReference>
<evidence type="ECO:0000313" key="3">
    <source>
        <dbReference type="Proteomes" id="UP000683000"/>
    </source>
</evidence>
<sequence>MATSTNNDANSTYFYCESSLSGEMPNDPTLPDTNQASECPPLPGFQSHFSGAMSGNPLPMLFSNPSESGYLAPQSPFPQSQAALGGLGPFQEFPSAFHHDSETLTGVSSFTASHPTFYQVATRTFAPGSGPGSSFQHTDAAAIITPREISRERGRQFGPAQQNAQLVQMPYVLAAPTFPHEQVPRTPRNQLPTQNTMAGDASENNNNGNDEETLTKRACYHLMEALVTHEAILGKDRTAVIKAALERASTSITGSRVKVSPKVRKNALRPLNYMYHAWKGHCTSPTLVLLGIRPEFNQPALSKEDVTRTATNLLKTFSYLRATPESEYFTANYFIQMVIHMVFECKPQMWVHINQIEPHPSLDNLFALGTAAIAANIRDYLEGTRNVQEVDPKFWRVDYLAARTLIKEIRRDPMRCAMLDIVQMWIMEQGLHIVSLSNDPA</sequence>
<feature type="region of interest" description="Disordered" evidence="1">
    <location>
        <begin position="181"/>
        <end position="211"/>
    </location>
</feature>
<feature type="region of interest" description="Disordered" evidence="1">
    <location>
        <begin position="23"/>
        <end position="50"/>
    </location>
</feature>
<evidence type="ECO:0000313" key="2">
    <source>
        <dbReference type="EMBL" id="KAG6371416.1"/>
    </source>
</evidence>
<dbReference type="EMBL" id="JAGFBS010000034">
    <property type="protein sequence ID" value="KAG6371416.1"/>
    <property type="molecule type" value="Genomic_DNA"/>
</dbReference>
<protein>
    <submittedName>
        <fullName evidence="2">Uncharacterized protein</fullName>
    </submittedName>
</protein>
<accession>A0A8I3A548</accession>
<feature type="compositionally biased region" description="Polar residues" evidence="1">
    <location>
        <begin position="187"/>
        <end position="208"/>
    </location>
</feature>
<dbReference type="AlphaFoldDB" id="A0A8I3A548"/>
<comment type="caution">
    <text evidence="2">The sequence shown here is derived from an EMBL/GenBank/DDBJ whole genome shotgun (WGS) entry which is preliminary data.</text>
</comment>
<gene>
    <name evidence="2" type="ORF">JVT61DRAFT_9426</name>
</gene>